<dbReference type="EMBL" id="JADIMM010000111">
    <property type="protein sequence ID" value="MBO8458504.1"/>
    <property type="molecule type" value="Genomic_DNA"/>
</dbReference>
<comment type="subcellular location">
    <subcellularLocation>
        <location evidence="6">Cytoplasm</location>
    </subcellularLocation>
</comment>
<evidence type="ECO:0000313" key="9">
    <source>
        <dbReference type="Proteomes" id="UP000823638"/>
    </source>
</evidence>
<evidence type="ECO:0000259" key="7">
    <source>
        <dbReference type="SMART" id="SM00881"/>
    </source>
</evidence>
<dbReference type="InterPro" id="IPR036291">
    <property type="entry name" value="NAD(P)-bd_dom_sf"/>
</dbReference>
<dbReference type="SMART" id="SM00881">
    <property type="entry name" value="CoA_binding"/>
    <property type="match status" value="1"/>
</dbReference>
<evidence type="ECO:0000256" key="6">
    <source>
        <dbReference type="HAMAP-Rule" id="MF_01131"/>
    </source>
</evidence>
<comment type="similarity">
    <text evidence="6">Belongs to the transcriptional regulatory Rex family.</text>
</comment>
<dbReference type="InterPro" id="IPR036388">
    <property type="entry name" value="WH-like_DNA-bd_sf"/>
</dbReference>
<accession>A0A9D9HQM9</accession>
<protein>
    <recommendedName>
        <fullName evidence="6">Redox-sensing transcriptional repressor Rex</fullName>
    </recommendedName>
</protein>
<keyword evidence="4 6" id="KW-0238">DNA-binding</keyword>
<dbReference type="GO" id="GO:0003677">
    <property type="term" value="F:DNA binding"/>
    <property type="evidence" value="ECO:0007669"/>
    <property type="project" value="UniProtKB-UniRule"/>
</dbReference>
<sequence>MGLSKVAIGRLLHISRLLDQQEEPVISSSVLEKITGYTSDSIRKDISLLEGDFSSNAGYKKEALSLAIKEKLGLLRERICCIVGLGRLGSAFIDYKGLEGSFFKIGAGFDSNVNRLEILQADFPLYPTFKMKEVIPRLNIEYAVLCVPPGEAQKAADKLADCGIKGIVNYAPVALHLPKGVQVENLYVSDALNSLAARIEILHD</sequence>
<reference evidence="8" key="2">
    <citation type="journal article" date="2021" name="PeerJ">
        <title>Extensive microbial diversity within the chicken gut microbiome revealed by metagenomics and culture.</title>
        <authorList>
            <person name="Gilroy R."/>
            <person name="Ravi A."/>
            <person name="Getino M."/>
            <person name="Pursley I."/>
            <person name="Horton D.L."/>
            <person name="Alikhan N.F."/>
            <person name="Baker D."/>
            <person name="Gharbi K."/>
            <person name="Hall N."/>
            <person name="Watson M."/>
            <person name="Adriaenssens E.M."/>
            <person name="Foster-Nyarko E."/>
            <person name="Jarju S."/>
            <person name="Secka A."/>
            <person name="Antonio M."/>
            <person name="Oren A."/>
            <person name="Chaudhuri R.R."/>
            <person name="La Ragione R."/>
            <person name="Hildebrand F."/>
            <person name="Pallen M.J."/>
        </authorList>
    </citation>
    <scope>NUCLEOTIDE SEQUENCE</scope>
    <source>
        <strain evidence="8">10532</strain>
    </source>
</reference>
<dbReference type="PANTHER" id="PTHR35786">
    <property type="entry name" value="REDOX-SENSING TRANSCRIPTIONAL REPRESSOR REX"/>
    <property type="match status" value="1"/>
</dbReference>
<dbReference type="InterPro" id="IPR022876">
    <property type="entry name" value="Tscrpt_rep_Rex"/>
</dbReference>
<dbReference type="GO" id="GO:0005737">
    <property type="term" value="C:cytoplasm"/>
    <property type="evidence" value="ECO:0007669"/>
    <property type="project" value="UniProtKB-SubCell"/>
</dbReference>
<dbReference type="InterPro" id="IPR003781">
    <property type="entry name" value="CoA-bd"/>
</dbReference>
<comment type="caution">
    <text evidence="8">The sequence shown here is derived from an EMBL/GenBank/DDBJ whole genome shotgun (WGS) entry which is preliminary data.</text>
</comment>
<keyword evidence="6" id="KW-0520">NAD</keyword>
<dbReference type="SUPFAM" id="SSF51735">
    <property type="entry name" value="NAD(P)-binding Rossmann-fold domains"/>
    <property type="match status" value="1"/>
</dbReference>
<evidence type="ECO:0000256" key="4">
    <source>
        <dbReference type="ARBA" id="ARBA00023125"/>
    </source>
</evidence>
<comment type="function">
    <text evidence="6">Modulates transcription in response to changes in cellular NADH/NAD(+) redox state.</text>
</comment>
<evidence type="ECO:0000256" key="5">
    <source>
        <dbReference type="ARBA" id="ARBA00023163"/>
    </source>
</evidence>
<dbReference type="GO" id="GO:0045892">
    <property type="term" value="P:negative regulation of DNA-templated transcription"/>
    <property type="evidence" value="ECO:0007669"/>
    <property type="project" value="InterPro"/>
</dbReference>
<keyword evidence="5 6" id="KW-0804">Transcription</keyword>
<name>A0A9D9HQM9_9SPIR</name>
<feature type="domain" description="CoA-binding" evidence="7">
    <location>
        <begin position="74"/>
        <end position="174"/>
    </location>
</feature>
<dbReference type="Gene3D" id="1.10.10.10">
    <property type="entry name" value="Winged helix-like DNA-binding domain superfamily/Winged helix DNA-binding domain"/>
    <property type="match status" value="1"/>
</dbReference>
<gene>
    <name evidence="6" type="primary">rex</name>
    <name evidence="8" type="ORF">IAA81_09815</name>
</gene>
<comment type="subunit">
    <text evidence="6">Homodimer.</text>
</comment>
<dbReference type="Pfam" id="PF02629">
    <property type="entry name" value="CoA_binding"/>
    <property type="match status" value="1"/>
</dbReference>
<dbReference type="AlphaFoldDB" id="A0A9D9HQM9"/>
<proteinExistence type="inferred from homology"/>
<keyword evidence="1 6" id="KW-0963">Cytoplasm</keyword>
<evidence type="ECO:0000256" key="2">
    <source>
        <dbReference type="ARBA" id="ARBA00022491"/>
    </source>
</evidence>
<comment type="caution">
    <text evidence="6">Lacks conserved residue(s) required for the propagation of feature annotation.</text>
</comment>
<organism evidence="8 9">
    <name type="scientific">Candidatus Gallitreponema excrementavium</name>
    <dbReference type="NCBI Taxonomy" id="2840840"/>
    <lineage>
        <taxon>Bacteria</taxon>
        <taxon>Pseudomonadati</taxon>
        <taxon>Spirochaetota</taxon>
        <taxon>Spirochaetia</taxon>
        <taxon>Spirochaetales</taxon>
        <taxon>Candidatus Gallitreponema</taxon>
    </lineage>
</organism>
<keyword evidence="3 6" id="KW-0805">Transcription regulation</keyword>
<evidence type="ECO:0000313" key="8">
    <source>
        <dbReference type="EMBL" id="MBO8458504.1"/>
    </source>
</evidence>
<dbReference type="HAMAP" id="MF_01131">
    <property type="entry name" value="Rex"/>
    <property type="match status" value="1"/>
</dbReference>
<dbReference type="PANTHER" id="PTHR35786:SF1">
    <property type="entry name" value="REDOX-SENSING TRANSCRIPTIONAL REPRESSOR REX 1"/>
    <property type="match status" value="1"/>
</dbReference>
<dbReference type="Proteomes" id="UP000823638">
    <property type="component" value="Unassembled WGS sequence"/>
</dbReference>
<evidence type="ECO:0000256" key="1">
    <source>
        <dbReference type="ARBA" id="ARBA00022490"/>
    </source>
</evidence>
<dbReference type="NCBIfam" id="NF003995">
    <property type="entry name" value="PRK05472.2-4"/>
    <property type="match status" value="1"/>
</dbReference>
<evidence type="ECO:0000256" key="3">
    <source>
        <dbReference type="ARBA" id="ARBA00023015"/>
    </source>
</evidence>
<dbReference type="GO" id="GO:0051775">
    <property type="term" value="P:response to redox state"/>
    <property type="evidence" value="ECO:0007669"/>
    <property type="project" value="InterPro"/>
</dbReference>
<dbReference type="Gene3D" id="3.40.50.720">
    <property type="entry name" value="NAD(P)-binding Rossmann-like Domain"/>
    <property type="match status" value="1"/>
</dbReference>
<feature type="binding site" evidence="6">
    <location>
        <begin position="84"/>
        <end position="89"/>
    </location>
    <ligand>
        <name>NAD(+)</name>
        <dbReference type="ChEBI" id="CHEBI:57540"/>
    </ligand>
</feature>
<reference evidence="8" key="1">
    <citation type="submission" date="2020-10" db="EMBL/GenBank/DDBJ databases">
        <authorList>
            <person name="Gilroy R."/>
        </authorList>
    </citation>
    <scope>NUCLEOTIDE SEQUENCE</scope>
    <source>
        <strain evidence="8">10532</strain>
    </source>
</reference>
<keyword evidence="2 6" id="KW-0678">Repressor</keyword>
<dbReference type="GO" id="GO:0003700">
    <property type="term" value="F:DNA-binding transcription factor activity"/>
    <property type="evidence" value="ECO:0007669"/>
    <property type="project" value="UniProtKB-UniRule"/>
</dbReference>